<reference evidence="2" key="1">
    <citation type="submission" date="2020-05" db="EMBL/GenBank/DDBJ databases">
        <title>WGS assembly of Panicum virgatum.</title>
        <authorList>
            <person name="Lovell J.T."/>
            <person name="Jenkins J."/>
            <person name="Shu S."/>
            <person name="Juenger T.E."/>
            <person name="Schmutz J."/>
        </authorList>
    </citation>
    <scope>NUCLEOTIDE SEQUENCE</scope>
    <source>
        <strain evidence="2">AP13</strain>
    </source>
</reference>
<feature type="compositionally biased region" description="Acidic residues" evidence="1">
    <location>
        <begin position="39"/>
        <end position="53"/>
    </location>
</feature>
<sequence>MANSARLRELGVSGFSSIFPNNSGTAVNKKNAKHRDNEDSGSEYDPSQDDTDQGDLIGDDNAKGTKEKAPKQTSKERSNVFPGVRFRSRKRVFADQAPTRVTRSKSSITQPDTNLTPSNIHVPPPSEPNDGTQAALEGNFYYHHDDNTIAGDGVDCITHLDGHDQMTTEEEPWDRGVNMGHGLQRLTRAHGAKLPVVITEGNIRPVEPKIAAMYATKCNIAVRNHIPVFKHWKEYKKHPALFELFLGRLRAKFDIDTSNEVVRKGCLEMMQSAVRQQRYKLKKDFFDSVPLHLVRKTSPVKVMSNEQWIDLVDSWMTPQKMEASRKNKENRDDVKFHQTTGSCSYPVYVEKKLREDEYKDKELDAVDLFKMCHYSNKKKGYTPTVQSAITQMENQLAAPTEDGQPKSATQVVSVVLHQNTKTNHFLRNVGNQVAKRRTTLQNVQAKLEVEKRTNSELQSIVKNQHEEMDGLKNQVQGTEQARIKDQEENRKKQAELEKKIELLLSQNGQS</sequence>
<feature type="compositionally biased region" description="Polar residues" evidence="1">
    <location>
        <begin position="14"/>
        <end position="28"/>
    </location>
</feature>
<dbReference type="PANTHER" id="PTHR33063">
    <property type="entry name" value="OS02G0583500 PROTEIN"/>
    <property type="match status" value="1"/>
</dbReference>
<accession>A0A8T0UBG0</accession>
<protein>
    <submittedName>
        <fullName evidence="2">Uncharacterized protein</fullName>
    </submittedName>
</protein>
<dbReference type="Pfam" id="PF03004">
    <property type="entry name" value="Transposase_24"/>
    <property type="match status" value="1"/>
</dbReference>
<feature type="compositionally biased region" description="Basic and acidic residues" evidence="1">
    <location>
        <begin position="60"/>
        <end position="78"/>
    </location>
</feature>
<gene>
    <name evidence="2" type="ORF">PVAP13_3NG175005</name>
</gene>
<feature type="compositionally biased region" description="Basic and acidic residues" evidence="1">
    <location>
        <begin position="481"/>
        <end position="492"/>
    </location>
</feature>
<evidence type="ECO:0000313" key="2">
    <source>
        <dbReference type="EMBL" id="KAG2620070.1"/>
    </source>
</evidence>
<organism evidence="2 3">
    <name type="scientific">Panicum virgatum</name>
    <name type="common">Blackwell switchgrass</name>
    <dbReference type="NCBI Taxonomy" id="38727"/>
    <lineage>
        <taxon>Eukaryota</taxon>
        <taxon>Viridiplantae</taxon>
        <taxon>Streptophyta</taxon>
        <taxon>Embryophyta</taxon>
        <taxon>Tracheophyta</taxon>
        <taxon>Spermatophyta</taxon>
        <taxon>Magnoliopsida</taxon>
        <taxon>Liliopsida</taxon>
        <taxon>Poales</taxon>
        <taxon>Poaceae</taxon>
        <taxon>PACMAD clade</taxon>
        <taxon>Panicoideae</taxon>
        <taxon>Panicodae</taxon>
        <taxon>Paniceae</taxon>
        <taxon>Panicinae</taxon>
        <taxon>Panicum</taxon>
        <taxon>Panicum sect. Hiantes</taxon>
    </lineage>
</organism>
<feature type="region of interest" description="Disordered" evidence="1">
    <location>
        <begin position="1"/>
        <end position="131"/>
    </location>
</feature>
<name>A0A8T0UBG0_PANVG</name>
<feature type="region of interest" description="Disordered" evidence="1">
    <location>
        <begin position="468"/>
        <end position="492"/>
    </location>
</feature>
<dbReference type="Proteomes" id="UP000823388">
    <property type="component" value="Chromosome 3N"/>
</dbReference>
<keyword evidence="3" id="KW-1185">Reference proteome</keyword>
<comment type="caution">
    <text evidence="2">The sequence shown here is derived from an EMBL/GenBank/DDBJ whole genome shotgun (WGS) entry which is preliminary data.</text>
</comment>
<evidence type="ECO:0000313" key="3">
    <source>
        <dbReference type="Proteomes" id="UP000823388"/>
    </source>
</evidence>
<evidence type="ECO:0000256" key="1">
    <source>
        <dbReference type="SAM" id="MobiDB-lite"/>
    </source>
</evidence>
<dbReference type="InterPro" id="IPR004252">
    <property type="entry name" value="Probable_transposase_24"/>
</dbReference>
<dbReference type="PANTHER" id="PTHR33063:SF13">
    <property type="entry name" value="OS02G0583500 PROTEIN"/>
    <property type="match status" value="1"/>
</dbReference>
<proteinExistence type="predicted"/>
<dbReference type="EMBL" id="CM029042">
    <property type="protein sequence ID" value="KAG2620070.1"/>
    <property type="molecule type" value="Genomic_DNA"/>
</dbReference>
<feature type="compositionally biased region" description="Polar residues" evidence="1">
    <location>
        <begin position="99"/>
        <end position="119"/>
    </location>
</feature>
<dbReference type="AlphaFoldDB" id="A0A8T0UBG0"/>